<evidence type="ECO:0000256" key="3">
    <source>
        <dbReference type="ARBA" id="ARBA00023315"/>
    </source>
</evidence>
<comment type="caution">
    <text evidence="6">The sequence shown here is derived from an EMBL/GenBank/DDBJ whole genome shotgun (WGS) entry which is preliminary data.</text>
</comment>
<keyword evidence="1 4" id="KW-0808">Transferase</keyword>
<sequence>MRILRDTTFNDTVLDELRALAERAEATDGHAPFSDDLWQHALAGRIDVALVAGPDSGGAAPKGVAFAGSQGTRRAAELLVDPEARGQGYGAALLTELLSSVDDELWIWSHGDHPAARALAARHDLVRARELLQLRRPASAPVPETIAPEGITVRTFVPGQDEAAWVSANAAAFSWHPEQGSRTLADIRAAEAEPWFDPEGFFIAVDPAGDVAGFHWTKCHPPAPDLPEARPVGEVYVLGVIPRAQGSGLGAHLTALGLAHLASVPGVDEIMLYVEGDNAPALKVYERLGFRRHSVDVAYRRRA</sequence>
<dbReference type="PROSITE" id="PS51186">
    <property type="entry name" value="GNAT"/>
    <property type="match status" value="1"/>
</dbReference>
<feature type="binding site" evidence="4">
    <location>
        <position position="234"/>
    </location>
    <ligand>
        <name>1D-myo-inositol 2-(L-cysteinylamino)-2-deoxy-alpha-D-glucopyranoside</name>
        <dbReference type="ChEBI" id="CHEBI:58887"/>
    </ligand>
</feature>
<evidence type="ECO:0000256" key="4">
    <source>
        <dbReference type="HAMAP-Rule" id="MF_01698"/>
    </source>
</evidence>
<dbReference type="NCBIfam" id="TIGR03448">
    <property type="entry name" value="mycothiol_MshD"/>
    <property type="match status" value="1"/>
</dbReference>
<comment type="function">
    <text evidence="4">Catalyzes the transfer of acetyl from acetyl-CoA to desacetylmycothiol (Cys-GlcN-Ins) to form mycothiol.</text>
</comment>
<comment type="subunit">
    <text evidence="4">Monomer.</text>
</comment>
<feature type="binding site" evidence="4">
    <location>
        <position position="35"/>
    </location>
    <ligand>
        <name>1D-myo-inositol 2-(L-cysteinylamino)-2-deoxy-alpha-D-glucopyranoside</name>
        <dbReference type="ChEBI" id="CHEBI:58887"/>
    </ligand>
</feature>
<comment type="catalytic activity">
    <reaction evidence="4">
        <text>1D-myo-inositol 2-(L-cysteinylamino)-2-deoxy-alpha-D-glucopyranoside + acetyl-CoA = mycothiol + CoA + H(+)</text>
        <dbReference type="Rhea" id="RHEA:26172"/>
        <dbReference type="ChEBI" id="CHEBI:15378"/>
        <dbReference type="ChEBI" id="CHEBI:16768"/>
        <dbReference type="ChEBI" id="CHEBI:57287"/>
        <dbReference type="ChEBI" id="CHEBI:57288"/>
        <dbReference type="ChEBI" id="CHEBI:58887"/>
        <dbReference type="EC" id="2.3.1.189"/>
    </reaction>
</comment>
<feature type="binding site" evidence="4">
    <location>
        <begin position="238"/>
        <end position="240"/>
    </location>
    <ligand>
        <name>acetyl-CoA</name>
        <dbReference type="ChEBI" id="CHEBI:57288"/>
        <label>2</label>
    </ligand>
</feature>
<keyword evidence="3 4" id="KW-0012">Acyltransferase</keyword>
<evidence type="ECO:0000256" key="1">
    <source>
        <dbReference type="ARBA" id="ARBA00022679"/>
    </source>
</evidence>
<dbReference type="EC" id="2.3.1.189" evidence="4"/>
<feature type="binding site" evidence="4">
    <location>
        <position position="218"/>
    </location>
    <ligand>
        <name>1D-myo-inositol 2-(L-cysteinylamino)-2-deoxy-alpha-D-glucopyranoside</name>
        <dbReference type="ChEBI" id="CHEBI:58887"/>
    </ligand>
</feature>
<dbReference type="RefSeq" id="WP_162451117.1">
    <property type="nucleotide sequence ID" value="NZ_WLZY01000005.1"/>
</dbReference>
<gene>
    <name evidence="4 6" type="primary">mshD</name>
    <name evidence="6" type="ORF">F7O44_15165</name>
</gene>
<feature type="binding site" evidence="4">
    <location>
        <position position="178"/>
    </location>
    <ligand>
        <name>1D-myo-inositol 2-(L-cysteinylamino)-2-deoxy-alpha-D-glucopyranoside</name>
        <dbReference type="ChEBI" id="CHEBI:58887"/>
    </ligand>
</feature>
<dbReference type="PIRSF" id="PIRSF021524">
    <property type="entry name" value="MSH_acetyltransferase"/>
    <property type="match status" value="1"/>
</dbReference>
<dbReference type="InterPro" id="IPR000182">
    <property type="entry name" value="GNAT_dom"/>
</dbReference>
<proteinExistence type="inferred from homology"/>
<evidence type="ECO:0000256" key="2">
    <source>
        <dbReference type="ARBA" id="ARBA00022737"/>
    </source>
</evidence>
<protein>
    <recommendedName>
        <fullName evidence="4">Mycothiol acetyltransferase</fullName>
        <shortName evidence="4">MSH acetyltransferase</shortName>
        <ecNumber evidence="4">2.3.1.189</ecNumber>
    </recommendedName>
    <alternativeName>
        <fullName evidence="4">Mycothiol synthase</fullName>
    </alternativeName>
</protein>
<dbReference type="InterPro" id="IPR050276">
    <property type="entry name" value="MshD_Acetyltransferase"/>
</dbReference>
<dbReference type="GO" id="GO:0008999">
    <property type="term" value="F:protein-N-terminal-alanine acetyltransferase activity"/>
    <property type="evidence" value="ECO:0007669"/>
    <property type="project" value="TreeGrafter"/>
</dbReference>
<dbReference type="PANTHER" id="PTHR43617">
    <property type="entry name" value="L-AMINO ACID N-ACETYLTRANSFERASE"/>
    <property type="match status" value="1"/>
</dbReference>
<reference evidence="6 7" key="1">
    <citation type="submission" date="2019-11" db="EMBL/GenBank/DDBJ databases">
        <authorList>
            <person name="Li X.-J."/>
            <person name="Feng X.-M."/>
        </authorList>
    </citation>
    <scope>NUCLEOTIDE SEQUENCE [LARGE SCALE GENOMIC DNA]</scope>
    <source>
        <strain evidence="6 7">XMNu-373</strain>
    </source>
</reference>
<feature type="domain" description="N-acetyltransferase" evidence="5">
    <location>
        <begin position="151"/>
        <end position="303"/>
    </location>
</feature>
<comment type="similarity">
    <text evidence="4">Belongs to the acetyltransferase family. MshD subfamily.</text>
</comment>
<accession>A0A7K3M5W4</accession>
<dbReference type="InterPro" id="IPR017813">
    <property type="entry name" value="Mycothiol_AcTrfase"/>
</dbReference>
<organism evidence="6 7">
    <name type="scientific">Phytoactinopolyspora mesophila</name>
    <dbReference type="NCBI Taxonomy" id="2650750"/>
    <lineage>
        <taxon>Bacteria</taxon>
        <taxon>Bacillati</taxon>
        <taxon>Actinomycetota</taxon>
        <taxon>Actinomycetes</taxon>
        <taxon>Jiangellales</taxon>
        <taxon>Jiangellaceae</taxon>
        <taxon>Phytoactinopolyspora</taxon>
    </lineage>
</organism>
<dbReference type="InterPro" id="IPR016181">
    <property type="entry name" value="Acyl_CoA_acyltransferase"/>
</dbReference>
<dbReference type="AlphaFoldDB" id="A0A7K3M5W4"/>
<keyword evidence="2 4" id="KW-0677">Repeat</keyword>
<dbReference type="HAMAP" id="MF_01698">
    <property type="entry name" value="MshD"/>
    <property type="match status" value="1"/>
</dbReference>
<dbReference type="Proteomes" id="UP000460435">
    <property type="component" value="Unassembled WGS sequence"/>
</dbReference>
<evidence type="ECO:0000313" key="7">
    <source>
        <dbReference type="Proteomes" id="UP000460435"/>
    </source>
</evidence>
<dbReference type="PANTHER" id="PTHR43617:SF31">
    <property type="entry name" value="MYCOTHIOL ACETYLTRANSFERASE"/>
    <property type="match status" value="1"/>
</dbReference>
<keyword evidence="7" id="KW-1185">Reference proteome</keyword>
<feature type="binding site" evidence="4">
    <location>
        <begin position="278"/>
        <end position="283"/>
    </location>
    <ligand>
        <name>acetyl-CoA</name>
        <dbReference type="ChEBI" id="CHEBI:57288"/>
        <label>2</label>
    </ligand>
</feature>
<comment type="caution">
    <text evidence="4">Lacks conserved residue(s) required for the propagation of feature annotation.</text>
</comment>
<dbReference type="Pfam" id="PF00583">
    <property type="entry name" value="Acetyltransf_1"/>
    <property type="match status" value="2"/>
</dbReference>
<dbReference type="Gene3D" id="3.40.630.30">
    <property type="match status" value="1"/>
</dbReference>
<dbReference type="GO" id="GO:0035447">
    <property type="term" value="F:mycothiol synthase activity"/>
    <property type="evidence" value="ECO:0007669"/>
    <property type="project" value="UniProtKB-UniRule"/>
</dbReference>
<feature type="binding site" evidence="4">
    <location>
        <begin position="78"/>
        <end position="80"/>
    </location>
    <ligand>
        <name>acetyl-CoA</name>
        <dbReference type="ChEBI" id="CHEBI:57288"/>
        <label>1</label>
    </ligand>
</feature>
<dbReference type="EMBL" id="WLZY01000005">
    <property type="protein sequence ID" value="NDL58407.1"/>
    <property type="molecule type" value="Genomic_DNA"/>
</dbReference>
<evidence type="ECO:0000259" key="5">
    <source>
        <dbReference type="PROSITE" id="PS51186"/>
    </source>
</evidence>
<feature type="binding site" evidence="4">
    <location>
        <position position="273"/>
    </location>
    <ligand>
        <name>1D-myo-inositol 2-(L-cysteinylamino)-2-deoxy-alpha-D-glucopyranoside</name>
        <dbReference type="ChEBI" id="CHEBI:58887"/>
    </ligand>
</feature>
<name>A0A7K3M5W4_9ACTN</name>
<evidence type="ECO:0000313" key="6">
    <source>
        <dbReference type="EMBL" id="NDL58407.1"/>
    </source>
</evidence>
<dbReference type="SUPFAM" id="SSF55729">
    <property type="entry name" value="Acyl-CoA N-acyltransferases (Nat)"/>
    <property type="match status" value="1"/>
</dbReference>
<dbReference type="GO" id="GO:0010125">
    <property type="term" value="P:mycothiol biosynthetic process"/>
    <property type="evidence" value="ECO:0007669"/>
    <property type="project" value="UniProtKB-UniRule"/>
</dbReference>